<proteinExistence type="inferred from homology"/>
<feature type="domain" description="Alpha-D-phosphohexomutase alpha/beta/alpha" evidence="9">
    <location>
        <begin position="148"/>
        <end position="243"/>
    </location>
</feature>
<sequence>MLHFGTDGVRGVALEELTVELVRDLARAVARVLQPTGIVVGRDTRESGLAFERSIIEGCASEGVAVHLLGVCPTPAIAFAAERHGWVGIAITASHNPWSDNGIKVFASGGHKLDDAEQIDIEREWHSLITDASPTSMGTVHDAVHVIDEYVAHRTHVVGQSLGGLTVVLDCANGAMSDVAPAAFRAAAAHVIVMADQPNGRNINDRCGATSPQLLAQKVVAEGADLGIAFDGDGDRIIAVSRTGNIVDGDYIMAIAARDLSERGLLRNKGVAVTVMTNLGFHRAMAQCGIDVIVTPVGDRSVLAALDEYDLVLGGEQSGHIIHRAHATTGDGVLAGLMLMEYLARAQVSLDEAASMMQSYPQVLVNVRTGERVHDPMSALGDAVASIETELGADGRVLVRSSGTEPLVRVMVEASTDAIAQEKALVLANILVGAYGGTIEGAH</sequence>
<dbReference type="GO" id="GO:0006048">
    <property type="term" value="P:UDP-N-acetylglucosamine biosynthetic process"/>
    <property type="evidence" value="ECO:0007669"/>
    <property type="project" value="TreeGrafter"/>
</dbReference>
<dbReference type="EMBL" id="CAEZWE010000065">
    <property type="protein sequence ID" value="CAB4660364.1"/>
    <property type="molecule type" value="Genomic_DNA"/>
</dbReference>
<reference evidence="11" key="1">
    <citation type="submission" date="2020-05" db="EMBL/GenBank/DDBJ databases">
        <authorList>
            <person name="Chiriac C."/>
            <person name="Salcher M."/>
            <person name="Ghai R."/>
            <person name="Kavagutti S V."/>
        </authorList>
    </citation>
    <scope>NUCLEOTIDE SEQUENCE</scope>
</reference>
<dbReference type="Pfam" id="PF02879">
    <property type="entry name" value="PGM_PMM_II"/>
    <property type="match status" value="1"/>
</dbReference>
<accession>A0A6J6D2U9</accession>
<evidence type="ECO:0000256" key="6">
    <source>
        <dbReference type="ARBA" id="ARBA00023235"/>
    </source>
</evidence>
<dbReference type="InterPro" id="IPR036900">
    <property type="entry name" value="A-D-PHexomutase_C_sf"/>
</dbReference>
<evidence type="ECO:0000256" key="4">
    <source>
        <dbReference type="ARBA" id="ARBA00022723"/>
    </source>
</evidence>
<dbReference type="SUPFAM" id="SSF53738">
    <property type="entry name" value="Phosphoglucomutase, first 3 domains"/>
    <property type="match status" value="3"/>
</dbReference>
<dbReference type="Gene3D" id="3.30.310.50">
    <property type="entry name" value="Alpha-D-phosphohexomutase, C-terminal domain"/>
    <property type="match status" value="1"/>
</dbReference>
<keyword evidence="3" id="KW-0597">Phosphoprotein</keyword>
<keyword evidence="4" id="KW-0479">Metal-binding</keyword>
<dbReference type="AlphaFoldDB" id="A0A6J6D2U9"/>
<keyword evidence="5" id="KW-0460">Magnesium</keyword>
<dbReference type="PANTHER" id="PTHR42946">
    <property type="entry name" value="PHOSPHOHEXOSE MUTASE"/>
    <property type="match status" value="1"/>
</dbReference>
<dbReference type="InterPro" id="IPR006352">
    <property type="entry name" value="GlmM_bact"/>
</dbReference>
<dbReference type="InterPro" id="IPR005843">
    <property type="entry name" value="A-D-PHexomutase_C"/>
</dbReference>
<dbReference type="InterPro" id="IPR005841">
    <property type="entry name" value="Alpha-D-phosphohexomutase_SF"/>
</dbReference>
<dbReference type="GO" id="GO:0000287">
    <property type="term" value="F:magnesium ion binding"/>
    <property type="evidence" value="ECO:0007669"/>
    <property type="project" value="InterPro"/>
</dbReference>
<feature type="domain" description="Alpha-D-phosphohexomutase alpha/beta/alpha" evidence="10">
    <location>
        <begin position="248"/>
        <end position="360"/>
    </location>
</feature>
<evidence type="ECO:0000256" key="3">
    <source>
        <dbReference type="ARBA" id="ARBA00022553"/>
    </source>
</evidence>
<evidence type="ECO:0000259" key="7">
    <source>
        <dbReference type="Pfam" id="PF00408"/>
    </source>
</evidence>
<gene>
    <name evidence="11" type="ORF">UFOPK1572_00632</name>
    <name evidence="12" type="ORF">UFOPK2169_01365</name>
</gene>
<name>A0A6J6D2U9_9ZZZZ</name>
<dbReference type="GO" id="GO:0008966">
    <property type="term" value="F:phosphoglucosamine mutase activity"/>
    <property type="evidence" value="ECO:0007669"/>
    <property type="project" value="InterPro"/>
</dbReference>
<feature type="domain" description="Alpha-D-phosphohexomutase alpha/beta/alpha" evidence="8">
    <location>
        <begin position="3"/>
        <end position="125"/>
    </location>
</feature>
<protein>
    <submittedName>
        <fullName evidence="11">Unannotated protein</fullName>
    </submittedName>
</protein>
<dbReference type="InterPro" id="IPR016055">
    <property type="entry name" value="A-D-PHexomutase_a/b/a-I/II/III"/>
</dbReference>
<dbReference type="Pfam" id="PF02878">
    <property type="entry name" value="PGM_PMM_I"/>
    <property type="match status" value="1"/>
</dbReference>
<feature type="domain" description="Alpha-D-phosphohexomutase C-terminal" evidence="7">
    <location>
        <begin position="364"/>
        <end position="422"/>
    </location>
</feature>
<comment type="similarity">
    <text evidence="2">Belongs to the phosphohexose mutase family.</text>
</comment>
<evidence type="ECO:0000313" key="12">
    <source>
        <dbReference type="EMBL" id="CAB4660364.1"/>
    </source>
</evidence>
<dbReference type="PRINTS" id="PR00509">
    <property type="entry name" value="PGMPMM"/>
</dbReference>
<dbReference type="GO" id="GO:0004615">
    <property type="term" value="F:phosphomannomutase activity"/>
    <property type="evidence" value="ECO:0007669"/>
    <property type="project" value="TreeGrafter"/>
</dbReference>
<dbReference type="NCBIfam" id="TIGR01455">
    <property type="entry name" value="glmM"/>
    <property type="match status" value="1"/>
</dbReference>
<dbReference type="PANTHER" id="PTHR42946:SF1">
    <property type="entry name" value="PHOSPHOGLUCOMUTASE (ALPHA-D-GLUCOSE-1,6-BISPHOSPHATE-DEPENDENT)"/>
    <property type="match status" value="1"/>
</dbReference>
<keyword evidence="6" id="KW-0413">Isomerase</keyword>
<evidence type="ECO:0000256" key="1">
    <source>
        <dbReference type="ARBA" id="ARBA00001946"/>
    </source>
</evidence>
<dbReference type="FunFam" id="3.40.120.10:FF:000003">
    <property type="entry name" value="Phosphoglucosamine mutase"/>
    <property type="match status" value="1"/>
</dbReference>
<dbReference type="EMBL" id="CAEZTC010000061">
    <property type="protein sequence ID" value="CAB4558122.1"/>
    <property type="molecule type" value="Genomic_DNA"/>
</dbReference>
<dbReference type="GO" id="GO:0005829">
    <property type="term" value="C:cytosol"/>
    <property type="evidence" value="ECO:0007669"/>
    <property type="project" value="TreeGrafter"/>
</dbReference>
<evidence type="ECO:0000259" key="9">
    <source>
        <dbReference type="Pfam" id="PF02879"/>
    </source>
</evidence>
<dbReference type="InterPro" id="IPR016066">
    <property type="entry name" value="A-D-PHexomutase_CS"/>
</dbReference>
<dbReference type="SUPFAM" id="SSF55957">
    <property type="entry name" value="Phosphoglucomutase, C-terminal domain"/>
    <property type="match status" value="1"/>
</dbReference>
<evidence type="ECO:0000256" key="2">
    <source>
        <dbReference type="ARBA" id="ARBA00010231"/>
    </source>
</evidence>
<dbReference type="GO" id="GO:0009252">
    <property type="term" value="P:peptidoglycan biosynthetic process"/>
    <property type="evidence" value="ECO:0007669"/>
    <property type="project" value="TreeGrafter"/>
</dbReference>
<dbReference type="PROSITE" id="PS00710">
    <property type="entry name" value="PGM_PMM"/>
    <property type="match status" value="1"/>
</dbReference>
<dbReference type="Pfam" id="PF02880">
    <property type="entry name" value="PGM_PMM_III"/>
    <property type="match status" value="1"/>
</dbReference>
<dbReference type="GO" id="GO:0005975">
    <property type="term" value="P:carbohydrate metabolic process"/>
    <property type="evidence" value="ECO:0007669"/>
    <property type="project" value="InterPro"/>
</dbReference>
<evidence type="ECO:0000313" key="11">
    <source>
        <dbReference type="EMBL" id="CAB4558122.1"/>
    </source>
</evidence>
<dbReference type="InterPro" id="IPR005846">
    <property type="entry name" value="A-D-PHexomutase_a/b/a-III"/>
</dbReference>
<dbReference type="InterPro" id="IPR005845">
    <property type="entry name" value="A-D-PHexomutase_a/b/a-II"/>
</dbReference>
<comment type="cofactor">
    <cofactor evidence="1">
        <name>Mg(2+)</name>
        <dbReference type="ChEBI" id="CHEBI:18420"/>
    </cofactor>
</comment>
<organism evidence="11">
    <name type="scientific">freshwater metagenome</name>
    <dbReference type="NCBI Taxonomy" id="449393"/>
    <lineage>
        <taxon>unclassified sequences</taxon>
        <taxon>metagenomes</taxon>
        <taxon>ecological metagenomes</taxon>
    </lineage>
</organism>
<dbReference type="Gene3D" id="3.40.120.10">
    <property type="entry name" value="Alpha-D-Glucose-1,6-Bisphosphate, subunit A, domain 3"/>
    <property type="match status" value="3"/>
</dbReference>
<dbReference type="Pfam" id="PF00408">
    <property type="entry name" value="PGM_PMM_IV"/>
    <property type="match status" value="1"/>
</dbReference>
<dbReference type="InterPro" id="IPR005844">
    <property type="entry name" value="A-D-PHexomutase_a/b/a-I"/>
</dbReference>
<evidence type="ECO:0000259" key="10">
    <source>
        <dbReference type="Pfam" id="PF02880"/>
    </source>
</evidence>
<evidence type="ECO:0000259" key="8">
    <source>
        <dbReference type="Pfam" id="PF02878"/>
    </source>
</evidence>
<dbReference type="InterPro" id="IPR050060">
    <property type="entry name" value="Phosphoglucosamine_mutase"/>
</dbReference>
<evidence type="ECO:0000256" key="5">
    <source>
        <dbReference type="ARBA" id="ARBA00022842"/>
    </source>
</evidence>